<dbReference type="RefSeq" id="WP_274658838.1">
    <property type="nucleotide sequence ID" value="NZ_CP101655.1"/>
</dbReference>
<protein>
    <recommendedName>
        <fullName evidence="4">MFS transporter</fullName>
    </recommendedName>
</protein>
<keyword evidence="3" id="KW-1185">Reference proteome</keyword>
<dbReference type="Proteomes" id="UP001222282">
    <property type="component" value="Chromosome"/>
</dbReference>
<feature type="transmembrane region" description="Helical" evidence="1">
    <location>
        <begin position="114"/>
        <end position="134"/>
    </location>
</feature>
<accession>A0ABY7ZEV5</accession>
<evidence type="ECO:0000313" key="3">
    <source>
        <dbReference type="Proteomes" id="UP001222282"/>
    </source>
</evidence>
<feature type="transmembrane region" description="Helical" evidence="1">
    <location>
        <begin position="41"/>
        <end position="62"/>
    </location>
</feature>
<organism evidence="2 3">
    <name type="scientific">Pseudomonas serboccidentalis</name>
    <dbReference type="NCBI Taxonomy" id="2964670"/>
    <lineage>
        <taxon>Bacteria</taxon>
        <taxon>Pseudomonadati</taxon>
        <taxon>Pseudomonadota</taxon>
        <taxon>Gammaproteobacteria</taxon>
        <taxon>Pseudomonadales</taxon>
        <taxon>Pseudomonadaceae</taxon>
        <taxon>Pseudomonas</taxon>
    </lineage>
</organism>
<feature type="transmembrane region" description="Helical" evidence="1">
    <location>
        <begin position="83"/>
        <end position="102"/>
    </location>
</feature>
<feature type="transmembrane region" description="Helical" evidence="1">
    <location>
        <begin position="7"/>
        <end position="29"/>
    </location>
</feature>
<dbReference type="EMBL" id="CP101655">
    <property type="protein sequence ID" value="WDR37656.1"/>
    <property type="molecule type" value="Genomic_DNA"/>
</dbReference>
<reference evidence="2 3" key="1">
    <citation type="submission" date="2022-07" db="EMBL/GenBank/DDBJ databases">
        <authorList>
            <person name="Abrouk D."/>
            <person name="Moenne-Loccoz Y."/>
            <person name="Todorovic I."/>
            <person name="Raicevic V."/>
            <person name="Jovicic-Petrovic J."/>
        </authorList>
    </citation>
    <scope>NUCLEOTIDE SEQUENCE [LARGE SCALE GENOMIC DNA]</scope>
    <source>
        <strain evidence="3">IT-P374</strain>
    </source>
</reference>
<sequence>MRLDDLRYYFSVSGLVVASAGFYAMVFMGGMRELFGIDESIFWILFWITFLFFAFFGLVYYVPRLRNVLSGERIEEKHYGFKGAWVEIVIVSITAAAIFAPFLLEFDFFSDVSYWVMAFFLFFLFLGLFCYLSFFQRSFRSRR</sequence>
<keyword evidence="1" id="KW-0812">Transmembrane</keyword>
<gene>
    <name evidence="2" type="ORF">NN484_07955</name>
</gene>
<keyword evidence="1" id="KW-0472">Membrane</keyword>
<evidence type="ECO:0008006" key="4">
    <source>
        <dbReference type="Google" id="ProtNLM"/>
    </source>
</evidence>
<evidence type="ECO:0000256" key="1">
    <source>
        <dbReference type="SAM" id="Phobius"/>
    </source>
</evidence>
<keyword evidence="1" id="KW-1133">Transmembrane helix</keyword>
<name>A0ABY7ZEV5_9PSED</name>
<evidence type="ECO:0000313" key="2">
    <source>
        <dbReference type="EMBL" id="WDR37656.1"/>
    </source>
</evidence>
<proteinExistence type="predicted"/>